<comment type="caution">
    <text evidence="1">The sequence shown here is derived from an EMBL/GenBank/DDBJ whole genome shotgun (WGS) entry which is preliminary data.</text>
</comment>
<organism evidence="1 2">
    <name type="scientific">Neonectria ditissima</name>
    <dbReference type="NCBI Taxonomy" id="78410"/>
    <lineage>
        <taxon>Eukaryota</taxon>
        <taxon>Fungi</taxon>
        <taxon>Dikarya</taxon>
        <taxon>Ascomycota</taxon>
        <taxon>Pezizomycotina</taxon>
        <taxon>Sordariomycetes</taxon>
        <taxon>Hypocreomycetidae</taxon>
        <taxon>Hypocreales</taxon>
        <taxon>Nectriaceae</taxon>
        <taxon>Neonectria</taxon>
    </lineage>
</organism>
<dbReference type="Proteomes" id="UP000050424">
    <property type="component" value="Unassembled WGS sequence"/>
</dbReference>
<evidence type="ECO:0000313" key="2">
    <source>
        <dbReference type="Proteomes" id="UP000050424"/>
    </source>
</evidence>
<evidence type="ECO:0000313" key="1">
    <source>
        <dbReference type="EMBL" id="KPM35479.1"/>
    </source>
</evidence>
<accession>A0A0P7ANB8</accession>
<reference evidence="1 2" key="1">
    <citation type="submission" date="2015-09" db="EMBL/GenBank/DDBJ databases">
        <title>Draft genome of a European isolate of the apple canker pathogen Neonectria ditissima.</title>
        <authorList>
            <person name="Gomez-Cortecero A."/>
            <person name="Harrison R.J."/>
            <person name="Armitage A.D."/>
        </authorList>
    </citation>
    <scope>NUCLEOTIDE SEQUENCE [LARGE SCALE GENOMIC DNA]</scope>
    <source>
        <strain evidence="1 2">R09/05</strain>
    </source>
</reference>
<name>A0A0P7ANB8_9HYPO</name>
<protein>
    <submittedName>
        <fullName evidence="1">Uncharacterized protein</fullName>
    </submittedName>
</protein>
<proteinExistence type="predicted"/>
<dbReference type="EMBL" id="LKCW01000250">
    <property type="protein sequence ID" value="KPM35479.1"/>
    <property type="molecule type" value="Genomic_DNA"/>
</dbReference>
<dbReference type="STRING" id="78410.A0A0P7ANB8"/>
<gene>
    <name evidence="1" type="ORF">AK830_g11108</name>
</gene>
<dbReference type="AlphaFoldDB" id="A0A0P7ANB8"/>
<dbReference type="OrthoDB" id="3182339at2759"/>
<keyword evidence="2" id="KW-1185">Reference proteome</keyword>
<sequence>MSSPLQGMHFSSSETFFGHTVHFNMQTISGPSSPSDLLIRLKNDVSLYDLVPPRTLSGILPNSLVEDFVHWYRHDELAIEFRLLHTPWKTESRNWSLGRHGSKWKLTRYGRTSLISPTSSSGQYIASILAPLASPLQLQILFDLETHCLEAKLPHLQLDFNLRPGETAITSRQFRRMQIDVDQSIGTLVGLKSKLVLRNMQYPQIRMILIPDGVIECKKRQHELLDSHVEVSVAYETTKHVQSYSIDNNLSRLVGNDTLQSKLFLAYLHGLTSYCLLDPLLRRTGTEQALSILDSASIRSVTYLTPNVLALLESIADLSPSRCFYPSHEKVMQVVKWSPTLSFLSQNGRFYQAVHEICKRTSDLGFLYPSNVTKPTTLKATKMDLVVRDIMRTVLVVAAGGARLVSSSRPDSAGIRHRLRAPFRAVLASDGASRWSKGSATLWETAF</sequence>